<dbReference type="OrthoDB" id="258610at2"/>
<dbReference type="PANTHER" id="PTHR10587">
    <property type="entry name" value="GLYCOSYL TRANSFERASE-RELATED"/>
    <property type="match status" value="1"/>
</dbReference>
<protein>
    <submittedName>
        <fullName evidence="2">Polysaccharide deacetylase</fullName>
    </submittedName>
</protein>
<evidence type="ECO:0000313" key="2">
    <source>
        <dbReference type="EMBL" id="TFB14263.1"/>
    </source>
</evidence>
<dbReference type="InterPro" id="IPR011330">
    <property type="entry name" value="Glyco_hydro/deAcase_b/a-brl"/>
</dbReference>
<evidence type="ECO:0000259" key="1">
    <source>
        <dbReference type="PROSITE" id="PS51677"/>
    </source>
</evidence>
<dbReference type="EMBL" id="SOPW01000017">
    <property type="protein sequence ID" value="TFB14263.1"/>
    <property type="molecule type" value="Genomic_DNA"/>
</dbReference>
<dbReference type="GO" id="GO:0005975">
    <property type="term" value="P:carbohydrate metabolic process"/>
    <property type="evidence" value="ECO:0007669"/>
    <property type="project" value="InterPro"/>
</dbReference>
<dbReference type="AlphaFoldDB" id="A0A4Y8IHT6"/>
<dbReference type="GO" id="GO:0016810">
    <property type="term" value="F:hydrolase activity, acting on carbon-nitrogen (but not peptide) bonds"/>
    <property type="evidence" value="ECO:0007669"/>
    <property type="project" value="InterPro"/>
</dbReference>
<dbReference type="InterPro" id="IPR050248">
    <property type="entry name" value="Polysacc_deacetylase_ArnD"/>
</dbReference>
<dbReference type="SUPFAM" id="SSF88713">
    <property type="entry name" value="Glycoside hydrolase/deacetylase"/>
    <property type="match status" value="1"/>
</dbReference>
<keyword evidence="3" id="KW-1185">Reference proteome</keyword>
<feature type="domain" description="NodB homology" evidence="1">
    <location>
        <begin position="276"/>
        <end position="464"/>
    </location>
</feature>
<organism evidence="2 3">
    <name type="scientific">Filobacillus milosensis</name>
    <dbReference type="NCBI Taxonomy" id="94137"/>
    <lineage>
        <taxon>Bacteria</taxon>
        <taxon>Bacillati</taxon>
        <taxon>Bacillota</taxon>
        <taxon>Bacilli</taxon>
        <taxon>Bacillales</taxon>
        <taxon>Bacillaceae</taxon>
        <taxon>Filobacillus</taxon>
    </lineage>
</organism>
<dbReference type="CDD" id="cd10944">
    <property type="entry name" value="CE4_SmPgdA_like"/>
    <property type="match status" value="1"/>
</dbReference>
<proteinExistence type="predicted"/>
<comment type="caution">
    <text evidence="2">The sequence shown here is derived from an EMBL/GenBank/DDBJ whole genome shotgun (WGS) entry which is preliminary data.</text>
</comment>
<name>A0A4Y8IHT6_9BACI</name>
<evidence type="ECO:0000313" key="3">
    <source>
        <dbReference type="Proteomes" id="UP000297975"/>
    </source>
</evidence>
<dbReference type="PANTHER" id="PTHR10587:SF125">
    <property type="entry name" value="POLYSACCHARIDE DEACETYLASE YHEN-RELATED"/>
    <property type="match status" value="1"/>
</dbReference>
<accession>A0A4Y8IHT6</accession>
<dbReference type="Gene3D" id="3.20.20.370">
    <property type="entry name" value="Glycoside hydrolase/deacetylase"/>
    <property type="match status" value="1"/>
</dbReference>
<dbReference type="Proteomes" id="UP000297975">
    <property type="component" value="Unassembled WGS sequence"/>
</dbReference>
<dbReference type="RefSeq" id="WP_134341074.1">
    <property type="nucleotide sequence ID" value="NZ_SOPW01000017.1"/>
</dbReference>
<sequence length="482" mass="57187">MLGVNIYQLLATIFMLNLLVYLEPASIHEESEIEVLTQTVIYEESSLEATVIGKLEPQKIKVLSRTNNFYQVKTPEGDYWIRPQKVIDEHGIKRMYLHENYYLYHGPKASYKMTSQLSPQYVQVINEDGDWVKIKTWLGEKYINTNEDALHHTIQVLTRTSFYEKADKQSIKVNEISPQEVQVLNKTKRYFKINTWLGDYWIQPKKYIDEHGVTKYYVDKKQYLYNAKDVNTKTQHSVAPQYVTLVDETDDWLRIKTWLGEKYIYKHEQMNSSKGKIAYLTIDDGPNQYTERILNILKKYQAKATFFMLEPNMRSYKQLVKRMVNEGHFTALHSVTHNQYKLYHGSAYSPVWEMEAARKTLKNITGENHYLVRVPYGSAPFMTRPFRNALVEYNYKMWDWTIDSQDWKYSNAEYYHIVNNVKKGLISVERRGEDVVILLHDRSQTVKALPYIIEYLQNKGYQLEAYSEDEHIPVNFWDDKRL</sequence>
<dbReference type="PROSITE" id="PS51677">
    <property type="entry name" value="NODB"/>
    <property type="match status" value="1"/>
</dbReference>
<dbReference type="InterPro" id="IPR002509">
    <property type="entry name" value="NODB_dom"/>
</dbReference>
<gene>
    <name evidence="2" type="ORF">E3U55_13865</name>
</gene>
<reference evidence="2 3" key="1">
    <citation type="submission" date="2019-03" db="EMBL/GenBank/DDBJ databases">
        <authorList>
            <person name="He R.-H."/>
        </authorList>
    </citation>
    <scope>NUCLEOTIDE SEQUENCE [LARGE SCALE GENOMIC DNA]</scope>
    <source>
        <strain evidence="3">SH 714</strain>
    </source>
</reference>
<dbReference type="Pfam" id="PF01522">
    <property type="entry name" value="Polysacc_deac_1"/>
    <property type="match status" value="1"/>
</dbReference>